<feature type="compositionally biased region" description="Low complexity" evidence="1">
    <location>
        <begin position="12"/>
        <end position="36"/>
    </location>
</feature>
<evidence type="ECO:0000313" key="3">
    <source>
        <dbReference type="Proteomes" id="UP000279236"/>
    </source>
</evidence>
<name>A0A427XR02_9TREE</name>
<evidence type="ECO:0000256" key="1">
    <source>
        <dbReference type="SAM" id="MobiDB-lite"/>
    </source>
</evidence>
<organism evidence="2 3">
    <name type="scientific">Apiotrichum porosum</name>
    <dbReference type="NCBI Taxonomy" id="105984"/>
    <lineage>
        <taxon>Eukaryota</taxon>
        <taxon>Fungi</taxon>
        <taxon>Dikarya</taxon>
        <taxon>Basidiomycota</taxon>
        <taxon>Agaricomycotina</taxon>
        <taxon>Tremellomycetes</taxon>
        <taxon>Trichosporonales</taxon>
        <taxon>Trichosporonaceae</taxon>
        <taxon>Apiotrichum</taxon>
    </lineage>
</organism>
<comment type="caution">
    <text evidence="2">The sequence shown here is derived from an EMBL/GenBank/DDBJ whole genome shotgun (WGS) entry which is preliminary data.</text>
</comment>
<gene>
    <name evidence="2" type="ORF">EHS24_008675</name>
</gene>
<dbReference type="Proteomes" id="UP000279236">
    <property type="component" value="Unassembled WGS sequence"/>
</dbReference>
<evidence type="ECO:0000313" key="2">
    <source>
        <dbReference type="EMBL" id="RSH81238.1"/>
    </source>
</evidence>
<keyword evidence="3" id="KW-1185">Reference proteome</keyword>
<dbReference type="GeneID" id="39593218"/>
<proteinExistence type="predicted"/>
<dbReference type="AlphaFoldDB" id="A0A427XR02"/>
<sequence>MRKKNGKKPKAAKGASGVTNGTPTATTASPESPTPAVVKFKTNDGQVREVYSAYVRIHGAAEPIECGETSQTVDSWIDYVANHNLQVDDTNDYLLRANWAFIPIARFHAAYGVYDESRSNLLEAVSLLLADDVVSPFVAFGVGAHLDDVDLCALAVSHSSEVVSDSNTPNHNHTHPASSSNDQDAGVGFCFWFNYRNQEKPDPLPHVPHARPGGTLDPRQFALIQWDLLPKNYIWLLVQARQCPSQGVEIGEALTTIWNSMMPNGRAPNFSRTVF</sequence>
<dbReference type="EMBL" id="RSCE01000007">
    <property type="protein sequence ID" value="RSH81238.1"/>
    <property type="molecule type" value="Genomic_DNA"/>
</dbReference>
<protein>
    <submittedName>
        <fullName evidence="2">Uncharacterized protein</fullName>
    </submittedName>
</protein>
<feature type="region of interest" description="Disordered" evidence="1">
    <location>
        <begin position="1"/>
        <end position="37"/>
    </location>
</feature>
<dbReference type="RefSeq" id="XP_028475957.1">
    <property type="nucleotide sequence ID" value="XM_028623983.1"/>
</dbReference>
<feature type="compositionally biased region" description="Basic residues" evidence="1">
    <location>
        <begin position="1"/>
        <end position="11"/>
    </location>
</feature>
<accession>A0A427XR02</accession>
<reference evidence="2 3" key="1">
    <citation type="submission" date="2018-11" db="EMBL/GenBank/DDBJ databases">
        <title>Genome sequence of Apiotrichum porosum DSM 27194.</title>
        <authorList>
            <person name="Aliyu H."/>
            <person name="Gorte O."/>
            <person name="Ochsenreither K."/>
        </authorList>
    </citation>
    <scope>NUCLEOTIDE SEQUENCE [LARGE SCALE GENOMIC DNA]</scope>
    <source>
        <strain evidence="2 3">DSM 27194</strain>
    </source>
</reference>
<feature type="region of interest" description="Disordered" evidence="1">
    <location>
        <begin position="162"/>
        <end position="181"/>
    </location>
</feature>